<dbReference type="InterPro" id="IPR057026">
    <property type="entry name" value="Znf-C2H2_ascomycetes"/>
</dbReference>
<feature type="compositionally biased region" description="Pro residues" evidence="8">
    <location>
        <begin position="65"/>
        <end position="74"/>
    </location>
</feature>
<dbReference type="Pfam" id="PF24537">
    <property type="entry name" value="zf-C2H2_fungi"/>
    <property type="match status" value="1"/>
</dbReference>
<dbReference type="InterPro" id="IPR050331">
    <property type="entry name" value="Zinc_finger"/>
</dbReference>
<feature type="compositionally biased region" description="Low complexity" evidence="8">
    <location>
        <begin position="393"/>
        <end position="421"/>
    </location>
</feature>
<feature type="compositionally biased region" description="Polar residues" evidence="8">
    <location>
        <begin position="275"/>
        <end position="284"/>
    </location>
</feature>
<evidence type="ECO:0000256" key="1">
    <source>
        <dbReference type="ARBA" id="ARBA00004123"/>
    </source>
</evidence>
<feature type="region of interest" description="Disordered" evidence="8">
    <location>
        <begin position="186"/>
        <end position="307"/>
    </location>
</feature>
<evidence type="ECO:0000256" key="6">
    <source>
        <dbReference type="ARBA" id="ARBA00023242"/>
    </source>
</evidence>
<reference evidence="10 11" key="1">
    <citation type="submission" date="2015-09" db="EMBL/GenBank/DDBJ databases">
        <title>Host preference determinants of Valsa canker pathogens revealed by comparative genomics.</title>
        <authorList>
            <person name="Yin Z."/>
            <person name="Huang L."/>
        </authorList>
    </citation>
    <scope>NUCLEOTIDE SEQUENCE [LARGE SCALE GENOMIC DNA]</scope>
    <source>
        <strain evidence="10 11">SXYLt</strain>
    </source>
</reference>
<dbReference type="GO" id="GO:0008270">
    <property type="term" value="F:zinc ion binding"/>
    <property type="evidence" value="ECO:0007669"/>
    <property type="project" value="UniProtKB-KW"/>
</dbReference>
<evidence type="ECO:0000313" key="10">
    <source>
        <dbReference type="EMBL" id="ROV89873.1"/>
    </source>
</evidence>
<keyword evidence="5" id="KW-0862">Zinc</keyword>
<evidence type="ECO:0000256" key="4">
    <source>
        <dbReference type="ARBA" id="ARBA00022771"/>
    </source>
</evidence>
<dbReference type="PROSITE" id="PS00028">
    <property type="entry name" value="ZINC_FINGER_C2H2_1"/>
    <property type="match status" value="1"/>
</dbReference>
<dbReference type="PROSITE" id="PS50157">
    <property type="entry name" value="ZINC_FINGER_C2H2_2"/>
    <property type="match status" value="1"/>
</dbReference>
<dbReference type="OrthoDB" id="3524154at2759"/>
<evidence type="ECO:0000256" key="5">
    <source>
        <dbReference type="ARBA" id="ARBA00022833"/>
    </source>
</evidence>
<dbReference type="Gene3D" id="3.30.160.60">
    <property type="entry name" value="Classic Zinc Finger"/>
    <property type="match status" value="1"/>
</dbReference>
<feature type="compositionally biased region" description="Low complexity" evidence="8">
    <location>
        <begin position="144"/>
        <end position="154"/>
    </location>
</feature>
<dbReference type="InParanoid" id="A0A423VFU4"/>
<comment type="caution">
    <text evidence="10">The sequence shown here is derived from an EMBL/GenBank/DDBJ whole genome shotgun (WGS) entry which is preliminary data.</text>
</comment>
<dbReference type="PANTHER" id="PTHR16515">
    <property type="entry name" value="PR DOMAIN ZINC FINGER PROTEIN"/>
    <property type="match status" value="1"/>
</dbReference>
<name>A0A423VFU4_9PEZI</name>
<evidence type="ECO:0000259" key="9">
    <source>
        <dbReference type="PROSITE" id="PS50157"/>
    </source>
</evidence>
<keyword evidence="2" id="KW-0479">Metal-binding</keyword>
<dbReference type="InterPro" id="IPR036236">
    <property type="entry name" value="Znf_C2H2_sf"/>
</dbReference>
<keyword evidence="4 7" id="KW-0863">Zinc-finger</keyword>
<dbReference type="GO" id="GO:0005634">
    <property type="term" value="C:nucleus"/>
    <property type="evidence" value="ECO:0007669"/>
    <property type="project" value="UniProtKB-SubCell"/>
</dbReference>
<dbReference type="SUPFAM" id="SSF57667">
    <property type="entry name" value="beta-beta-alpha zinc fingers"/>
    <property type="match status" value="1"/>
</dbReference>
<accession>A0A423VFU4</accession>
<organism evidence="10 11">
    <name type="scientific">Cytospora leucostoma</name>
    <dbReference type="NCBI Taxonomy" id="1230097"/>
    <lineage>
        <taxon>Eukaryota</taxon>
        <taxon>Fungi</taxon>
        <taxon>Dikarya</taxon>
        <taxon>Ascomycota</taxon>
        <taxon>Pezizomycotina</taxon>
        <taxon>Sordariomycetes</taxon>
        <taxon>Sordariomycetidae</taxon>
        <taxon>Diaporthales</taxon>
        <taxon>Cytosporaceae</taxon>
        <taxon>Cytospora</taxon>
    </lineage>
</organism>
<dbReference type="STRING" id="1230097.A0A423VFU4"/>
<feature type="compositionally biased region" description="Polar residues" evidence="8">
    <location>
        <begin position="248"/>
        <end position="266"/>
    </location>
</feature>
<proteinExistence type="predicted"/>
<feature type="compositionally biased region" description="Polar residues" evidence="8">
    <location>
        <begin position="432"/>
        <end position="471"/>
    </location>
</feature>
<dbReference type="EMBL" id="LKEB01000102">
    <property type="protein sequence ID" value="ROV89873.1"/>
    <property type="molecule type" value="Genomic_DNA"/>
</dbReference>
<keyword evidence="3" id="KW-0677">Repeat</keyword>
<feature type="region of interest" description="Disordered" evidence="8">
    <location>
        <begin position="1"/>
        <end position="162"/>
    </location>
</feature>
<protein>
    <recommendedName>
        <fullName evidence="9">C2H2-type domain-containing protein</fullName>
    </recommendedName>
</protein>
<evidence type="ECO:0000313" key="11">
    <source>
        <dbReference type="Proteomes" id="UP000285146"/>
    </source>
</evidence>
<gene>
    <name evidence="10" type="ORF">VPNG_10253</name>
</gene>
<comment type="subcellular location">
    <subcellularLocation>
        <location evidence="1">Nucleus</location>
    </subcellularLocation>
</comment>
<dbReference type="InterPro" id="IPR013087">
    <property type="entry name" value="Znf_C2H2_type"/>
</dbReference>
<keyword evidence="6" id="KW-0539">Nucleus</keyword>
<feature type="compositionally biased region" description="Basic and acidic residues" evidence="8">
    <location>
        <begin position="120"/>
        <end position="143"/>
    </location>
</feature>
<feature type="region of interest" description="Disordered" evidence="8">
    <location>
        <begin position="344"/>
        <end position="483"/>
    </location>
</feature>
<dbReference type="PANTHER" id="PTHR16515:SF49">
    <property type="entry name" value="GASTRULA ZINC FINGER PROTEIN XLCGF49.1-LIKE-RELATED"/>
    <property type="match status" value="1"/>
</dbReference>
<dbReference type="Proteomes" id="UP000285146">
    <property type="component" value="Unassembled WGS sequence"/>
</dbReference>
<sequence>MDIRGARPAPRDPGQPITPTSIYDGDRYASSHRPFGAHGPFNPNFDRTLSPGGMGIPNAPSHDIAPPPLPPPRFVPVEGPQAHHDDFYNRQRKQSYNESFFGGRSESVYGSFGQSWKPRPTQDEVPDYRRRESNTTLTGRDEGYSSLSSYASSASRDKAPSFRVHDQYQFPSSASYDNQQLKKLDAKRTLDNRSPPRGSALSASMRSLQDAPAGWANGDRPHIQLPQLSLPTRTKPGPILESPRYTDTPLNSAVSPRSTPFAQVSRPQEYRSSPIEPNSATEFNKSPYARTRRHNSSVFPDDLTPADSYDQEVEFPLEETSRLRQFHIDEGQHSRMNSFDNQSVVSLKRRASSPPVEDGALRHVSSQGDLLRRREGASRGSPAPRLSLNPPHGSISSLSSGDRSGSLGGLSTATSMTSSLSFGRRSPIGLSPTETATSPFAAPNSLTLSPRSTIIPRTSVHQRGPSDQRNMVSPRKLTEPTLRTPAGVGKIQGFYMCDCCPKKPKKFDTRDELSAHEAEKQYECAYCGNRFKNKNEAERHQNSLHVRRHSWSCSALSSYDRAFHESTTRPGEADTCGYCGEEFARSGLTPAGHVRHVTEQDWDKRVRHLQDHHKFRECNSSKKFYRADHFRQHLKHSHAGTSGKWTNMLENACMIEEEPPQPPPGR</sequence>
<evidence type="ECO:0000256" key="8">
    <source>
        <dbReference type="SAM" id="MobiDB-lite"/>
    </source>
</evidence>
<keyword evidence="11" id="KW-1185">Reference proteome</keyword>
<dbReference type="AlphaFoldDB" id="A0A423VFU4"/>
<evidence type="ECO:0000256" key="7">
    <source>
        <dbReference type="PROSITE-ProRule" id="PRU00042"/>
    </source>
</evidence>
<feature type="domain" description="C2H2-type" evidence="9">
    <location>
        <begin position="522"/>
        <end position="550"/>
    </location>
</feature>
<evidence type="ECO:0000256" key="3">
    <source>
        <dbReference type="ARBA" id="ARBA00022737"/>
    </source>
</evidence>
<evidence type="ECO:0000256" key="2">
    <source>
        <dbReference type="ARBA" id="ARBA00022723"/>
    </source>
</evidence>